<name>A0A132A487_SARSC</name>
<accession>A0A132A487</accession>
<dbReference type="VEuPathDB" id="VectorBase:SSCA007905"/>
<proteinExistence type="predicted"/>
<dbReference type="GO" id="GO:0016020">
    <property type="term" value="C:membrane"/>
    <property type="evidence" value="ECO:0007669"/>
    <property type="project" value="UniProtKB-SubCell"/>
</dbReference>
<reference evidence="5 6" key="1">
    <citation type="journal article" date="2015" name="Parasit. Vectors">
        <title>Draft genome of the scabies mite.</title>
        <authorList>
            <person name="Rider S.D.Jr."/>
            <person name="Morgan M.S."/>
            <person name="Arlian L.G."/>
        </authorList>
    </citation>
    <scope>NUCLEOTIDE SEQUENCE [LARGE SCALE GENOMIC DNA]</scope>
    <source>
        <strain evidence="5">Arlian Lab</strain>
    </source>
</reference>
<dbReference type="Proteomes" id="UP000616769">
    <property type="component" value="Unassembled WGS sequence"/>
</dbReference>
<dbReference type="InterPro" id="IPR050598">
    <property type="entry name" value="AminoAcid_Transporter"/>
</dbReference>
<keyword evidence="4" id="KW-0472">Membrane</keyword>
<dbReference type="AlphaFoldDB" id="A0A132A487"/>
<organism evidence="5 6">
    <name type="scientific">Sarcoptes scabiei</name>
    <name type="common">Itch mite</name>
    <name type="synonym">Acarus scabiei</name>
    <dbReference type="NCBI Taxonomy" id="52283"/>
    <lineage>
        <taxon>Eukaryota</taxon>
        <taxon>Metazoa</taxon>
        <taxon>Ecdysozoa</taxon>
        <taxon>Arthropoda</taxon>
        <taxon>Chelicerata</taxon>
        <taxon>Arachnida</taxon>
        <taxon>Acari</taxon>
        <taxon>Acariformes</taxon>
        <taxon>Sarcoptiformes</taxon>
        <taxon>Astigmata</taxon>
        <taxon>Psoroptidia</taxon>
        <taxon>Sarcoptoidea</taxon>
        <taxon>Sarcoptidae</taxon>
        <taxon>Sarcoptinae</taxon>
        <taxon>Sarcoptes</taxon>
    </lineage>
</organism>
<dbReference type="Pfam" id="PF13520">
    <property type="entry name" value="AA_permease_2"/>
    <property type="match status" value="1"/>
</dbReference>
<keyword evidence="2" id="KW-0812">Transmembrane</keyword>
<dbReference type="FunFam" id="1.20.1740.10:FF:000056">
    <property type="entry name" value="Y+L amino acid transporter 2"/>
    <property type="match status" value="1"/>
</dbReference>
<dbReference type="Gene3D" id="1.20.1740.10">
    <property type="entry name" value="Amino acid/polyamine transporter I"/>
    <property type="match status" value="1"/>
</dbReference>
<dbReference type="PANTHER" id="PTHR11785">
    <property type="entry name" value="AMINO ACID TRANSPORTER"/>
    <property type="match status" value="1"/>
</dbReference>
<dbReference type="InterPro" id="IPR002293">
    <property type="entry name" value="AA/rel_permease1"/>
</dbReference>
<dbReference type="PANTHER" id="PTHR11785:SF531">
    <property type="entry name" value="LARGE NEUTRAL AMINO ACIDS TRANSPORTER SMALL SUBUNIT 1"/>
    <property type="match status" value="1"/>
</dbReference>
<evidence type="ECO:0000313" key="6">
    <source>
        <dbReference type="Proteomes" id="UP000616769"/>
    </source>
</evidence>
<evidence type="ECO:0000313" key="5">
    <source>
        <dbReference type="EMBL" id="KPM05806.1"/>
    </source>
</evidence>
<sequence>MTTKSGANNEDTICLKPKMNLINGINVIVGCMIGSGIFISPKGVLIGTGSVGMSIVVWLASGIFSLIGSYCYAELGVTITKSGADYTYIMESFGPFVAFLRLWIECMIVRPCNTAIIALAFSFYALRPFYPDCDPPGLLTFVNCWDVKWSTKVQDFFTYGKLLALCTIIITGIVQLCKGSRDNFDNVRLIDSHKISNLGHTEHFTFEQDPLVENVDISTIALSFYSGLFAYNGWNYLNFVIEELKDPHKNLPLAIFISCSLVTIVYTMTIIAFHSTLSVADVLSAEAVAVI</sequence>
<comment type="subcellular location">
    <subcellularLocation>
        <location evidence="1">Membrane</location>
        <topology evidence="1">Multi-pass membrane protein</topology>
    </subcellularLocation>
</comment>
<comment type="caution">
    <text evidence="5">The sequence shown here is derived from an EMBL/GenBank/DDBJ whole genome shotgun (WGS) entry which is preliminary data.</text>
</comment>
<dbReference type="PROSITE" id="PS51257">
    <property type="entry name" value="PROKAR_LIPOPROTEIN"/>
    <property type="match status" value="1"/>
</dbReference>
<evidence type="ECO:0000256" key="4">
    <source>
        <dbReference type="ARBA" id="ARBA00023136"/>
    </source>
</evidence>
<evidence type="ECO:0000256" key="2">
    <source>
        <dbReference type="ARBA" id="ARBA00022692"/>
    </source>
</evidence>
<evidence type="ECO:0000256" key="3">
    <source>
        <dbReference type="ARBA" id="ARBA00022989"/>
    </source>
</evidence>
<keyword evidence="3" id="KW-1133">Transmembrane helix</keyword>
<gene>
    <name evidence="5" type="ORF">QR98_0042780</name>
</gene>
<dbReference type="GO" id="GO:0015179">
    <property type="term" value="F:L-amino acid transmembrane transporter activity"/>
    <property type="evidence" value="ECO:0007669"/>
    <property type="project" value="TreeGrafter"/>
</dbReference>
<dbReference type="OrthoDB" id="3257095at2759"/>
<protein>
    <submittedName>
        <fullName evidence="5">Y+L amino acid transporter 2-like protein</fullName>
    </submittedName>
</protein>
<dbReference type="EMBL" id="JXLN01010484">
    <property type="protein sequence ID" value="KPM05806.1"/>
    <property type="molecule type" value="Genomic_DNA"/>
</dbReference>
<evidence type="ECO:0000256" key="1">
    <source>
        <dbReference type="ARBA" id="ARBA00004141"/>
    </source>
</evidence>